<accession>A0ABT6B2V8</accession>
<dbReference type="EMBL" id="JARJLM010000576">
    <property type="protein sequence ID" value="MDF3838286.1"/>
    <property type="molecule type" value="Genomic_DNA"/>
</dbReference>
<protein>
    <recommendedName>
        <fullName evidence="3">ALANIN-rich signal peptide protein</fullName>
    </recommendedName>
</protein>
<evidence type="ECO:0000313" key="1">
    <source>
        <dbReference type="EMBL" id="MDF3838286.1"/>
    </source>
</evidence>
<gene>
    <name evidence="1" type="ORF">P3W85_35955</name>
</gene>
<evidence type="ECO:0008006" key="3">
    <source>
        <dbReference type="Google" id="ProtNLM"/>
    </source>
</evidence>
<comment type="caution">
    <text evidence="1">The sequence shown here is derived from an EMBL/GenBank/DDBJ whole genome shotgun (WGS) entry which is preliminary data.</text>
</comment>
<name>A0ABT6B2V8_9BURK</name>
<evidence type="ECO:0000313" key="2">
    <source>
        <dbReference type="Proteomes" id="UP001216674"/>
    </source>
</evidence>
<dbReference type="Proteomes" id="UP001216674">
    <property type="component" value="Unassembled WGS sequence"/>
</dbReference>
<reference evidence="1 2" key="1">
    <citation type="submission" date="2023-03" db="EMBL/GenBank/DDBJ databases">
        <title>Draft assemblies of triclosan tolerant bacteria isolated from returned activated sludge.</title>
        <authorList>
            <person name="Van Hamelsveld S."/>
        </authorList>
    </citation>
    <scope>NUCLEOTIDE SEQUENCE [LARGE SCALE GENOMIC DNA]</scope>
    <source>
        <strain evidence="1 2">GW210010_S58</strain>
    </source>
</reference>
<sequence length="185" mass="18073">MNAVRANPAKPAASAIAAARALFNLRVGLPMLLAAALCVSIPHLARAQTAPAAQTPTGTCKDGSSYFGASKKGACAGHGGVKEWHGAAAASAPAAPMAAAPAATAPATATTPAMPAAKPMAPAATAAAATAAPGGGPGQVWVNKTSKVYHCAGSRWYGKTKNGAYMTEAQATAQGFHAEHGKACG</sequence>
<keyword evidence="2" id="KW-1185">Reference proteome</keyword>
<proteinExistence type="predicted"/>
<organism evidence="1 2">
    <name type="scientific">Cupriavidus basilensis</name>
    <dbReference type="NCBI Taxonomy" id="68895"/>
    <lineage>
        <taxon>Bacteria</taxon>
        <taxon>Pseudomonadati</taxon>
        <taxon>Pseudomonadota</taxon>
        <taxon>Betaproteobacteria</taxon>
        <taxon>Burkholderiales</taxon>
        <taxon>Burkholderiaceae</taxon>
        <taxon>Cupriavidus</taxon>
    </lineage>
</organism>